<feature type="transmembrane region" description="Helical" evidence="6">
    <location>
        <begin position="38"/>
        <end position="60"/>
    </location>
</feature>
<evidence type="ECO:0000313" key="7">
    <source>
        <dbReference type="EMBL" id="OOV88865.1"/>
    </source>
</evidence>
<evidence type="ECO:0000313" key="8">
    <source>
        <dbReference type="Proteomes" id="UP000190064"/>
    </source>
</evidence>
<evidence type="ECO:0000256" key="6">
    <source>
        <dbReference type="RuleBase" id="RU365102"/>
    </source>
</evidence>
<dbReference type="Proteomes" id="UP000190064">
    <property type="component" value="Unassembled WGS sequence"/>
</dbReference>
<dbReference type="GO" id="GO:0016020">
    <property type="term" value="C:membrane"/>
    <property type="evidence" value="ECO:0007669"/>
    <property type="project" value="UniProtKB-SubCell"/>
</dbReference>
<keyword evidence="8" id="KW-1185">Reference proteome</keyword>
<dbReference type="PANTHER" id="PTHR12608">
    <property type="entry name" value="TRANSMEMBRANE PROTEIN HTP-1 RELATED"/>
    <property type="match status" value="1"/>
</dbReference>
<dbReference type="PANTHER" id="PTHR12608:SF1">
    <property type="entry name" value="TRANSMEMBRANE PROTEIN 165"/>
    <property type="match status" value="1"/>
</dbReference>
<comment type="subcellular location">
    <subcellularLocation>
        <location evidence="1 6">Membrane</location>
        <topology evidence="1 6">Multi-pass membrane protein</topology>
    </subcellularLocation>
</comment>
<proteinExistence type="inferred from homology"/>
<comment type="similarity">
    <text evidence="2 6">Belongs to the GDT1 family.</text>
</comment>
<keyword evidence="4 6" id="KW-1133">Transmembrane helix</keyword>
<dbReference type="STRING" id="966.BTA35_0200325"/>
<evidence type="ECO:0000256" key="5">
    <source>
        <dbReference type="ARBA" id="ARBA00023136"/>
    </source>
</evidence>
<dbReference type="Pfam" id="PF01169">
    <property type="entry name" value="GDT1"/>
    <property type="match status" value="2"/>
</dbReference>
<feature type="transmembrane region" description="Helical" evidence="6">
    <location>
        <begin position="166"/>
        <end position="184"/>
    </location>
</feature>
<gene>
    <name evidence="7" type="ORF">BTA35_0200325</name>
</gene>
<dbReference type="GO" id="GO:0046873">
    <property type="term" value="F:metal ion transmembrane transporter activity"/>
    <property type="evidence" value="ECO:0007669"/>
    <property type="project" value="InterPro"/>
</dbReference>
<protein>
    <recommendedName>
        <fullName evidence="6">GDT1 family protein</fullName>
    </recommendedName>
</protein>
<dbReference type="EMBL" id="MTSD02000001">
    <property type="protein sequence ID" value="OOV88865.1"/>
    <property type="molecule type" value="Genomic_DNA"/>
</dbReference>
<organism evidence="7 8">
    <name type="scientific">Oceanospirillum linum</name>
    <dbReference type="NCBI Taxonomy" id="966"/>
    <lineage>
        <taxon>Bacteria</taxon>
        <taxon>Pseudomonadati</taxon>
        <taxon>Pseudomonadota</taxon>
        <taxon>Gammaproteobacteria</taxon>
        <taxon>Oceanospirillales</taxon>
        <taxon>Oceanospirillaceae</taxon>
        <taxon>Oceanospirillum</taxon>
    </lineage>
</organism>
<evidence type="ECO:0000256" key="2">
    <source>
        <dbReference type="ARBA" id="ARBA00009190"/>
    </source>
</evidence>
<dbReference type="RefSeq" id="WP_077243321.1">
    <property type="nucleotide sequence ID" value="NZ_FXTS01000001.1"/>
</dbReference>
<evidence type="ECO:0000256" key="4">
    <source>
        <dbReference type="ARBA" id="ARBA00022989"/>
    </source>
</evidence>
<sequence>MEAFFFSTFSVALAEIGDKTQLLAFLLISRFRKPWPIIWGILVATLANHAIAGWLGAVAADWLQGDWLNGLVGGSFIAVGLWILIPDKLDDDTKNPYEKYGAFLATVVLFFIAEIGDKTQVATIILGAQFDALFWVVMGTTVGMMLANVPVVAIGHLAVDRLPLKWIRIGASGVFVLLGIWVLLSDQAIMSH</sequence>
<name>A0A1T1HGC6_OCELI</name>
<reference evidence="7" key="1">
    <citation type="submission" date="2017-02" db="EMBL/GenBank/DDBJ databases">
        <title>Draft Genome Sequence of the Salt Water Bacterium Oceanospirillum linum ATCC 11336.</title>
        <authorList>
            <person name="Trachtenberg A.M."/>
            <person name="Carney J.G."/>
            <person name="Linnane J.D."/>
            <person name="Rheaume B.A."/>
            <person name="Pitts N.L."/>
            <person name="Mykles D.L."/>
            <person name="Maclea K.S."/>
        </authorList>
    </citation>
    <scope>NUCLEOTIDE SEQUENCE [LARGE SCALE GENOMIC DNA]</scope>
    <source>
        <strain evidence="7">ATCC 11336</strain>
    </source>
</reference>
<accession>A0A1T1HGC6</accession>
<feature type="transmembrane region" description="Helical" evidence="6">
    <location>
        <begin position="133"/>
        <end position="154"/>
    </location>
</feature>
<keyword evidence="5 6" id="KW-0472">Membrane</keyword>
<keyword evidence="3 6" id="KW-0812">Transmembrane</keyword>
<comment type="caution">
    <text evidence="7">The sequence shown here is derived from an EMBL/GenBank/DDBJ whole genome shotgun (WGS) entry which is preliminary data.</text>
</comment>
<evidence type="ECO:0000256" key="3">
    <source>
        <dbReference type="ARBA" id="ARBA00022692"/>
    </source>
</evidence>
<dbReference type="AlphaFoldDB" id="A0A1T1HGC6"/>
<evidence type="ECO:0000256" key="1">
    <source>
        <dbReference type="ARBA" id="ARBA00004141"/>
    </source>
</evidence>
<feature type="transmembrane region" description="Helical" evidence="6">
    <location>
        <begin position="97"/>
        <end position="113"/>
    </location>
</feature>
<dbReference type="InterPro" id="IPR001727">
    <property type="entry name" value="GDT1-like"/>
</dbReference>
<feature type="transmembrane region" description="Helical" evidence="6">
    <location>
        <begin position="67"/>
        <end position="85"/>
    </location>
</feature>